<keyword evidence="2" id="KW-1185">Reference proteome</keyword>
<dbReference type="InterPro" id="IPR011333">
    <property type="entry name" value="SKP1/BTB/POZ_sf"/>
</dbReference>
<dbReference type="EMBL" id="JAKIXB020000003">
    <property type="protein sequence ID" value="KAL1609516.1"/>
    <property type="molecule type" value="Genomic_DNA"/>
</dbReference>
<evidence type="ECO:0008006" key="3">
    <source>
        <dbReference type="Google" id="ProtNLM"/>
    </source>
</evidence>
<reference evidence="1 2" key="1">
    <citation type="submission" date="2024-02" db="EMBL/GenBank/DDBJ databases">
        <title>De novo assembly and annotation of 12 fungi associated with fruit tree decline syndrome in Ontario, Canada.</title>
        <authorList>
            <person name="Sulman M."/>
            <person name="Ellouze W."/>
            <person name="Ilyukhin E."/>
        </authorList>
    </citation>
    <scope>NUCLEOTIDE SEQUENCE [LARGE SCALE GENOMIC DNA]</scope>
    <source>
        <strain evidence="1 2">M97-236</strain>
    </source>
</reference>
<name>A0ABR3RYM0_9PLEO</name>
<comment type="caution">
    <text evidence="1">The sequence shown here is derived from an EMBL/GenBank/DDBJ whole genome shotgun (WGS) entry which is preliminary data.</text>
</comment>
<proteinExistence type="predicted"/>
<evidence type="ECO:0000313" key="2">
    <source>
        <dbReference type="Proteomes" id="UP001521222"/>
    </source>
</evidence>
<accession>A0ABR3RYM0</accession>
<gene>
    <name evidence="1" type="ORF">SLS59_001022</name>
</gene>
<dbReference type="Proteomes" id="UP001521222">
    <property type="component" value="Unassembled WGS sequence"/>
</dbReference>
<organism evidence="1 2">
    <name type="scientific">Nothophoma quercina</name>
    <dbReference type="NCBI Taxonomy" id="749835"/>
    <lineage>
        <taxon>Eukaryota</taxon>
        <taxon>Fungi</taxon>
        <taxon>Dikarya</taxon>
        <taxon>Ascomycota</taxon>
        <taxon>Pezizomycotina</taxon>
        <taxon>Dothideomycetes</taxon>
        <taxon>Pleosporomycetidae</taxon>
        <taxon>Pleosporales</taxon>
        <taxon>Pleosporineae</taxon>
        <taxon>Didymellaceae</taxon>
        <taxon>Nothophoma</taxon>
    </lineage>
</organism>
<protein>
    <recommendedName>
        <fullName evidence="3">BTB domain-containing protein</fullName>
    </recommendedName>
</protein>
<dbReference type="Gene3D" id="3.30.710.10">
    <property type="entry name" value="Potassium Channel Kv1.1, Chain A"/>
    <property type="match status" value="1"/>
</dbReference>
<evidence type="ECO:0000313" key="1">
    <source>
        <dbReference type="EMBL" id="KAL1609516.1"/>
    </source>
</evidence>
<sequence length="492" mass="54223">MTDRQELRKRAFSQAFQRMNQQRLGDNHLQPAKRILSYPLCSTGVRHPEVNQENTIRLDLDLEASVSFEQVPGTQVRQIQSVDLQYANPALYNYASLQYELYGNGPGSELKSGAGAMPPPVVRNLHSAQSIFQDSTLPTPEFVRGKSLFGPSPYIRPDSSPPSAAVGDSYVQHGPGPVIYEDGSSPMSDAMTAVGPLTPSALHFGDLSLNSPGSSLPSSSIRGDGQQNRTTVRVVSTSSFASIFPEISPNEVLVLFNNGKEARKADKYPLCSTSRFFSRMLDGPFLDPDLRRCIRLRDDFPYAISTMLYFIETGNYECNPHAYTAFPLLTPLDYHIHAYLVSSKYGVVALQERALIAYIDNAAQEMKLGSMMLQSGQASDAQKVAPGYSAIPLTGGRVGGELLTMPIDRFLNSLVLLWKNTPSRYDPLRKAVLKLIKRDLNKFLRVPFFVTLMQEMVGFGDDVVASLGDDGFEVKAFQVSIGIRSQAIRFGV</sequence>